<dbReference type="GO" id="GO:0016705">
    <property type="term" value="F:oxidoreductase activity, acting on paired donors, with incorporation or reduction of molecular oxygen"/>
    <property type="evidence" value="ECO:0007669"/>
    <property type="project" value="UniProtKB-ARBA"/>
</dbReference>
<feature type="domain" description="Rieske" evidence="12">
    <location>
        <begin position="85"/>
        <end position="179"/>
    </location>
</feature>
<dbReference type="AlphaFoldDB" id="A0A6J4P0X0"/>
<dbReference type="GO" id="GO:0004497">
    <property type="term" value="F:monooxygenase activity"/>
    <property type="evidence" value="ECO:0007669"/>
    <property type="project" value="UniProtKB-ARBA"/>
</dbReference>
<evidence type="ECO:0000256" key="4">
    <source>
        <dbReference type="ARBA" id="ARBA00022723"/>
    </source>
</evidence>
<name>A0A6J4P0X0_9ACTN</name>
<feature type="signal peptide" evidence="11">
    <location>
        <begin position="1"/>
        <end position="26"/>
    </location>
</feature>
<dbReference type="GO" id="GO:0046872">
    <property type="term" value="F:metal ion binding"/>
    <property type="evidence" value="ECO:0007669"/>
    <property type="project" value="UniProtKB-KW"/>
</dbReference>
<keyword evidence="6" id="KW-0411">Iron-sulfur</keyword>
<feature type="compositionally biased region" description="Low complexity" evidence="10">
    <location>
        <begin position="78"/>
        <end position="88"/>
    </location>
</feature>
<dbReference type="PROSITE" id="PS51296">
    <property type="entry name" value="RIESKE"/>
    <property type="match status" value="1"/>
</dbReference>
<dbReference type="InterPro" id="IPR036922">
    <property type="entry name" value="Rieske_2Fe-2S_sf"/>
</dbReference>
<feature type="compositionally biased region" description="Gly residues" evidence="10">
    <location>
        <begin position="38"/>
        <end position="62"/>
    </location>
</feature>
<proteinExistence type="predicted"/>
<dbReference type="GO" id="GO:0016020">
    <property type="term" value="C:membrane"/>
    <property type="evidence" value="ECO:0007669"/>
    <property type="project" value="InterPro"/>
</dbReference>
<evidence type="ECO:0000256" key="1">
    <source>
        <dbReference type="ARBA" id="ARBA00002494"/>
    </source>
</evidence>
<evidence type="ECO:0000256" key="10">
    <source>
        <dbReference type="SAM" id="MobiDB-lite"/>
    </source>
</evidence>
<reference evidence="13" key="1">
    <citation type="submission" date="2020-02" db="EMBL/GenBank/DDBJ databases">
        <authorList>
            <person name="Meier V. D."/>
        </authorList>
    </citation>
    <scope>NUCLEOTIDE SEQUENCE</scope>
    <source>
        <strain evidence="13">AVDCRST_MAG01</strain>
    </source>
</reference>
<comment type="cofactor">
    <cofactor evidence="9">
        <name>[2Fe-2S] cluster</name>
        <dbReference type="ChEBI" id="CHEBI:190135"/>
    </cofactor>
</comment>
<keyword evidence="5" id="KW-0408">Iron</keyword>
<evidence type="ECO:0000256" key="11">
    <source>
        <dbReference type="SAM" id="SignalP"/>
    </source>
</evidence>
<evidence type="ECO:0000256" key="7">
    <source>
        <dbReference type="ARBA" id="ARBA00023157"/>
    </source>
</evidence>
<gene>
    <name evidence="13" type="ORF">AVDCRST_MAG01-01-1170</name>
</gene>
<evidence type="ECO:0000259" key="12">
    <source>
        <dbReference type="PROSITE" id="PS51296"/>
    </source>
</evidence>
<sequence length="180" mass="16715">MEKVSRETFIRLAAALGVGAASASLAACGGGSGGASGSASGGASGGGGGSESDTGGSGGGSSNGASSGSGEASGGGKAAAPSGGASIAQESEVAPGSSVAFKDGGKDAVLVHLDDGKFVAYSAICTHAGCTVAYQNSQLACPCHGSIFDPANGAEVVSGPAQTPLPEIPVEVQDGQVVRA</sequence>
<dbReference type="Pfam" id="PF00355">
    <property type="entry name" value="Rieske"/>
    <property type="match status" value="1"/>
</dbReference>
<dbReference type="PRINTS" id="PR00162">
    <property type="entry name" value="RIESKE"/>
</dbReference>
<dbReference type="EMBL" id="CADCUW010000172">
    <property type="protein sequence ID" value="CAA9403301.1"/>
    <property type="molecule type" value="Genomic_DNA"/>
</dbReference>
<dbReference type="InterPro" id="IPR017941">
    <property type="entry name" value="Rieske_2Fe-2S"/>
</dbReference>
<keyword evidence="4" id="KW-0479">Metal-binding</keyword>
<dbReference type="PANTHER" id="PTHR10134">
    <property type="entry name" value="CYTOCHROME B-C1 COMPLEX SUBUNIT RIESKE, MITOCHONDRIAL"/>
    <property type="match status" value="1"/>
</dbReference>
<dbReference type="InterPro" id="IPR014349">
    <property type="entry name" value="Rieske_Fe-S_prot"/>
</dbReference>
<dbReference type="PROSITE" id="PS51318">
    <property type="entry name" value="TAT"/>
    <property type="match status" value="1"/>
</dbReference>
<evidence type="ECO:0000256" key="2">
    <source>
        <dbReference type="ARBA" id="ARBA00015816"/>
    </source>
</evidence>
<keyword evidence="3" id="KW-0001">2Fe-2S</keyword>
<dbReference type="InterPro" id="IPR006311">
    <property type="entry name" value="TAT_signal"/>
</dbReference>
<feature type="chain" id="PRO_5026692124" description="Cytochrome bc1 complex Rieske iron-sulfur subunit" evidence="11">
    <location>
        <begin position="27"/>
        <end position="180"/>
    </location>
</feature>
<feature type="region of interest" description="Disordered" evidence="10">
    <location>
        <begin position="38"/>
        <end position="99"/>
    </location>
</feature>
<evidence type="ECO:0000256" key="5">
    <source>
        <dbReference type="ARBA" id="ARBA00023004"/>
    </source>
</evidence>
<evidence type="ECO:0000256" key="3">
    <source>
        <dbReference type="ARBA" id="ARBA00022714"/>
    </source>
</evidence>
<accession>A0A6J4P0X0</accession>
<keyword evidence="7" id="KW-1015">Disulfide bond</keyword>
<evidence type="ECO:0000256" key="9">
    <source>
        <dbReference type="ARBA" id="ARBA00034078"/>
    </source>
</evidence>
<dbReference type="GO" id="GO:0051537">
    <property type="term" value="F:2 iron, 2 sulfur cluster binding"/>
    <property type="evidence" value="ECO:0007669"/>
    <property type="project" value="UniProtKB-KW"/>
</dbReference>
<dbReference type="Gene3D" id="2.102.10.10">
    <property type="entry name" value="Rieske [2Fe-2S] iron-sulphur domain"/>
    <property type="match status" value="1"/>
</dbReference>
<organism evidence="13">
    <name type="scientific">uncultured Rubrobacteraceae bacterium</name>
    <dbReference type="NCBI Taxonomy" id="349277"/>
    <lineage>
        <taxon>Bacteria</taxon>
        <taxon>Bacillati</taxon>
        <taxon>Actinomycetota</taxon>
        <taxon>Rubrobacteria</taxon>
        <taxon>Rubrobacterales</taxon>
        <taxon>Rubrobacteraceae</taxon>
        <taxon>environmental samples</taxon>
    </lineage>
</organism>
<dbReference type="InterPro" id="IPR005805">
    <property type="entry name" value="Rieske_Fe-S_prot_C"/>
</dbReference>
<comment type="function">
    <text evidence="1">Iron-sulfur subunit of the cytochrome bc1 complex, an essential component of the respiratory electron transport chain required for ATP synthesis. The bc1 complex catalyzes the oxidation of menaquinol and the reduction of cytochrome c in the respiratory chain. The bc1 complex operates through a Q-cycle mechanism that couples electron transfer to generation of the proton gradient that drives ATP synthesis.</text>
</comment>
<dbReference type="PROSITE" id="PS51257">
    <property type="entry name" value="PROKAR_LIPOPROTEIN"/>
    <property type="match status" value="1"/>
</dbReference>
<evidence type="ECO:0000256" key="8">
    <source>
        <dbReference type="ARBA" id="ARBA00029586"/>
    </source>
</evidence>
<dbReference type="CDD" id="cd03467">
    <property type="entry name" value="Rieske"/>
    <property type="match status" value="1"/>
</dbReference>
<keyword evidence="11" id="KW-0732">Signal</keyword>
<dbReference type="SUPFAM" id="SSF50022">
    <property type="entry name" value="ISP domain"/>
    <property type="match status" value="1"/>
</dbReference>
<protein>
    <recommendedName>
        <fullName evidence="2">Cytochrome bc1 complex Rieske iron-sulfur subunit</fullName>
    </recommendedName>
    <alternativeName>
        <fullName evidence="8">Cytochrome bc1 reductase complex subunit QcrA</fullName>
    </alternativeName>
</protein>
<evidence type="ECO:0000256" key="6">
    <source>
        <dbReference type="ARBA" id="ARBA00023014"/>
    </source>
</evidence>
<evidence type="ECO:0000313" key="13">
    <source>
        <dbReference type="EMBL" id="CAA9403301.1"/>
    </source>
</evidence>